<evidence type="ECO:0000313" key="3">
    <source>
        <dbReference type="Proteomes" id="UP000674234"/>
    </source>
</evidence>
<gene>
    <name evidence="2" type="ORF">JOL79_25705</name>
</gene>
<dbReference type="Proteomes" id="UP000674234">
    <property type="component" value="Unassembled WGS sequence"/>
</dbReference>
<dbReference type="RefSeq" id="WP_210158455.1">
    <property type="nucleotide sequence ID" value="NZ_JAFCNB010000017.1"/>
</dbReference>
<sequence length="143" mass="15525">MSPAAQDAGDLRGCDRTGAQNVLQVVQPEHRSPGLTDPVDDGGHHVLRDALLARHEQLVIRESGAHRLEGRPRLACGGVSHQQHELAPAEPLTEIGVDIPRHVDRHPVAHPWPGLEAPRRGRSGGVDSQGQRIPHLTYSRHPA</sequence>
<evidence type="ECO:0000313" key="2">
    <source>
        <dbReference type="EMBL" id="MBP2707185.1"/>
    </source>
</evidence>
<dbReference type="AlphaFoldDB" id="A0A941AK75"/>
<name>A0A941AK75_9ACTN</name>
<evidence type="ECO:0000256" key="1">
    <source>
        <dbReference type="SAM" id="MobiDB-lite"/>
    </source>
</evidence>
<organism evidence="2 3">
    <name type="scientific">Microbispora oryzae</name>
    <dbReference type="NCBI Taxonomy" id="2806554"/>
    <lineage>
        <taxon>Bacteria</taxon>
        <taxon>Bacillati</taxon>
        <taxon>Actinomycetota</taxon>
        <taxon>Actinomycetes</taxon>
        <taxon>Streptosporangiales</taxon>
        <taxon>Streptosporangiaceae</taxon>
        <taxon>Microbispora</taxon>
    </lineage>
</organism>
<reference evidence="2" key="1">
    <citation type="submission" date="2021-02" db="EMBL/GenBank/DDBJ databases">
        <title>Draft genome sequence of Microbispora sp. RL4-1S isolated from rice leaves in Thailand.</title>
        <authorList>
            <person name="Muangham S."/>
            <person name="Duangmal K."/>
        </authorList>
    </citation>
    <scope>NUCLEOTIDE SEQUENCE</scope>
    <source>
        <strain evidence="2">RL4-1S</strain>
    </source>
</reference>
<feature type="region of interest" description="Disordered" evidence="1">
    <location>
        <begin position="1"/>
        <end position="20"/>
    </location>
</feature>
<comment type="caution">
    <text evidence="2">The sequence shown here is derived from an EMBL/GenBank/DDBJ whole genome shotgun (WGS) entry which is preliminary data.</text>
</comment>
<protein>
    <submittedName>
        <fullName evidence="2">Uncharacterized protein</fullName>
    </submittedName>
</protein>
<feature type="region of interest" description="Disordered" evidence="1">
    <location>
        <begin position="104"/>
        <end position="143"/>
    </location>
</feature>
<dbReference type="EMBL" id="JAFCNB010000017">
    <property type="protein sequence ID" value="MBP2707185.1"/>
    <property type="molecule type" value="Genomic_DNA"/>
</dbReference>
<keyword evidence="3" id="KW-1185">Reference proteome</keyword>
<accession>A0A941AK75</accession>
<proteinExistence type="predicted"/>